<comment type="subcellular location">
    <subcellularLocation>
        <location evidence="1">Periplasm</location>
    </subcellularLocation>
</comment>
<dbReference type="Gene3D" id="1.50.10.100">
    <property type="entry name" value="Chondroitin AC/alginate lyase"/>
    <property type="match status" value="1"/>
</dbReference>
<organism evidence="8 9">
    <name type="scientific">Paenibacillus lactis</name>
    <dbReference type="NCBI Taxonomy" id="228574"/>
    <lineage>
        <taxon>Bacteria</taxon>
        <taxon>Bacillati</taxon>
        <taxon>Bacillota</taxon>
        <taxon>Bacilli</taxon>
        <taxon>Bacillales</taxon>
        <taxon>Paenibacillaceae</taxon>
        <taxon>Paenibacillus</taxon>
    </lineage>
</organism>
<evidence type="ECO:0000256" key="4">
    <source>
        <dbReference type="ARBA" id="ARBA00023239"/>
    </source>
</evidence>
<dbReference type="GeneID" id="95404644"/>
<dbReference type="Gene3D" id="2.70.98.70">
    <property type="match status" value="1"/>
</dbReference>
<dbReference type="Pfam" id="PF16332">
    <property type="entry name" value="DUF4962"/>
    <property type="match status" value="1"/>
</dbReference>
<evidence type="ECO:0000256" key="2">
    <source>
        <dbReference type="ARBA" id="ARBA00022729"/>
    </source>
</evidence>
<evidence type="ECO:0000313" key="9">
    <source>
        <dbReference type="Proteomes" id="UP000706926"/>
    </source>
</evidence>
<dbReference type="PIRSF" id="PIRSF034409">
    <property type="entry name" value="Oligosach_lyase"/>
    <property type="match status" value="1"/>
</dbReference>
<keyword evidence="2" id="KW-0732">Signal</keyword>
<comment type="caution">
    <text evidence="8">The sequence shown here is derived from an EMBL/GenBank/DDBJ whole genome shotgun (WGS) entry which is preliminary data.</text>
</comment>
<dbReference type="InterPro" id="IPR013783">
    <property type="entry name" value="Ig-like_fold"/>
</dbReference>
<evidence type="ECO:0000256" key="5">
    <source>
        <dbReference type="SAM" id="MobiDB-lite"/>
    </source>
</evidence>
<evidence type="ECO:0008006" key="10">
    <source>
        <dbReference type="Google" id="ProtNLM"/>
    </source>
</evidence>
<dbReference type="InterPro" id="IPR008929">
    <property type="entry name" value="Chondroitin_lyas"/>
</dbReference>
<evidence type="ECO:0000313" key="8">
    <source>
        <dbReference type="EMBL" id="MBP1893559.1"/>
    </source>
</evidence>
<feature type="compositionally biased region" description="Polar residues" evidence="5">
    <location>
        <begin position="514"/>
        <end position="526"/>
    </location>
</feature>
<dbReference type="RefSeq" id="WP_210094817.1">
    <property type="nucleotide sequence ID" value="NZ_DMBX01000013.1"/>
</dbReference>
<dbReference type="PANTHER" id="PTHR39210">
    <property type="entry name" value="HEPARIN-SULFATE LYASE"/>
    <property type="match status" value="1"/>
</dbReference>
<proteinExistence type="predicted"/>
<name>A0ABS4FBE2_9BACL</name>
<keyword evidence="9" id="KW-1185">Reference proteome</keyword>
<reference evidence="8 9" key="1">
    <citation type="submission" date="2021-03" db="EMBL/GenBank/DDBJ databases">
        <title>Genomic Encyclopedia of Type Strains, Phase IV (KMG-IV): sequencing the most valuable type-strain genomes for metagenomic binning, comparative biology and taxonomic classification.</title>
        <authorList>
            <person name="Goeker M."/>
        </authorList>
    </citation>
    <scope>NUCLEOTIDE SEQUENCE [LARGE SCALE GENOMIC DNA]</scope>
    <source>
        <strain evidence="8 9">DSM 15596</strain>
    </source>
</reference>
<feature type="domain" description="Heparinase II/III-like C-terminal" evidence="6">
    <location>
        <begin position="534"/>
        <end position="780"/>
    </location>
</feature>
<dbReference type="EMBL" id="JAGGKI010000006">
    <property type="protein sequence ID" value="MBP1893559.1"/>
    <property type="molecule type" value="Genomic_DNA"/>
</dbReference>
<keyword evidence="4" id="KW-0456">Lyase</keyword>
<evidence type="ECO:0000256" key="3">
    <source>
        <dbReference type="ARBA" id="ARBA00022764"/>
    </source>
</evidence>
<evidence type="ECO:0000259" key="6">
    <source>
        <dbReference type="Pfam" id="PF07940"/>
    </source>
</evidence>
<protein>
    <recommendedName>
        <fullName evidence="10">Alginate lyase</fullName>
    </recommendedName>
</protein>
<sequence>MKTLFEPHSGRLSVPYQPNEETRLLENPPRFTWMPGQLDNDCYVLQTSMSPSFEPGVTRTFTDIPYNLYTPDHVFAPGTYYWRYALMNQSEGEAPTDDLRGRTSWSRIRRFEVPEGLPETPLPGRADRYLNTSASHPRLWLDRSGITAFRERLQREDDDCGWKAFYEKSVVPWLEKPLIPEPKPYPDHKRVASLWRQMYMDCQETLYAIRHLSVAGVILQDDQILAKAKQWLLHAAGWDQEGTTSRDYNDEAAFRMVGALAWGYDWLHDMLSAEEIKLVRSALLRRTEQVAYHVMERSKIHHVPFDSHAVRSLSSVLVPACIAMLHEEPKAQQWLDYTLEYYACLYSPWGGEDGGWAEGPLYWTTGMAFVIDALNLIRNYISIDFYKRPFFARTGDFPLYCSSPDTIRASFGDQSYLGEPVSLKTAFNIRQFAGITGNGLYQWYFEQVAKADKDADSKFYNYGWWDFRFDDMLYRHDYPQIEALAPAIAVWESEGEAIRQSEAEVIEEPERWSKGNNSEKWTTEDSVSGTGTIRAVKWFRDIGWVAMHHRMDDPDEHIMLLAKSSPYGSISHSHGDQNGFLLHAFGEPLAIESGYYIAYGSTMHMNWRRQTRSTNNILIDGHGQYAGKDKVRCIEASGKVEEVQSSQGVGYARMNATDAYFEHVPYLERYVREIYFYNESYFVIVDTVDLAKPARVEWLFHTLHRMKLSGQTFRVAGIKAEMEGRFVYSSSGDLTLSQHNQFTGVDPEEIKELDPQWHLHAETNLARSHRIVTLLVPMKKDENKYVSYFLDDQDHGVLLYFTNGDGKTRSVEVPKAY</sequence>
<dbReference type="SUPFAM" id="SSF48230">
    <property type="entry name" value="Chondroitin AC/alginate lyase"/>
    <property type="match status" value="1"/>
</dbReference>
<accession>A0ABS4FBE2</accession>
<feature type="region of interest" description="Disordered" evidence="5">
    <location>
        <begin position="502"/>
        <end position="526"/>
    </location>
</feature>
<dbReference type="InterPro" id="IPR032518">
    <property type="entry name" value="HepII_N"/>
</dbReference>
<feature type="compositionally biased region" description="Basic and acidic residues" evidence="5">
    <location>
        <begin position="502"/>
        <end position="513"/>
    </location>
</feature>
<feature type="domain" description="Heparinase II N-terminal" evidence="7">
    <location>
        <begin position="42"/>
        <end position="464"/>
    </location>
</feature>
<dbReference type="Gene3D" id="2.60.40.10">
    <property type="entry name" value="Immunoglobulins"/>
    <property type="match status" value="1"/>
</dbReference>
<dbReference type="Pfam" id="PF07940">
    <property type="entry name" value="Hepar_II_III_C"/>
    <property type="match status" value="1"/>
</dbReference>
<evidence type="ECO:0000256" key="1">
    <source>
        <dbReference type="ARBA" id="ARBA00004418"/>
    </source>
</evidence>
<dbReference type="InterPro" id="IPR012364">
    <property type="entry name" value="Oligosacch_lyase"/>
</dbReference>
<keyword evidence="3" id="KW-0574">Periplasm</keyword>
<dbReference type="PANTHER" id="PTHR39210:SF1">
    <property type="entry name" value="HEPARIN-SULFATE LYASE"/>
    <property type="match status" value="1"/>
</dbReference>
<dbReference type="Proteomes" id="UP000706926">
    <property type="component" value="Unassembled WGS sequence"/>
</dbReference>
<dbReference type="InterPro" id="IPR012480">
    <property type="entry name" value="Hepar_II_III_C"/>
</dbReference>
<gene>
    <name evidence="8" type="ORF">J2Z18_002662</name>
</gene>
<evidence type="ECO:0000259" key="7">
    <source>
        <dbReference type="Pfam" id="PF16332"/>
    </source>
</evidence>